<evidence type="ECO:0000256" key="7">
    <source>
        <dbReference type="ARBA" id="ARBA00023043"/>
    </source>
</evidence>
<keyword evidence="3" id="KW-0716">Sensory transduction</keyword>
<feature type="repeat" description="ANK" evidence="12">
    <location>
        <begin position="571"/>
        <end position="603"/>
    </location>
</feature>
<dbReference type="GeneID" id="101236772"/>
<dbReference type="RefSeq" id="XP_065649237.1">
    <property type="nucleotide sequence ID" value="XM_065793165.1"/>
</dbReference>
<feature type="repeat" description="ANK" evidence="12">
    <location>
        <begin position="472"/>
        <end position="504"/>
    </location>
</feature>
<evidence type="ECO:0000313" key="16">
    <source>
        <dbReference type="Proteomes" id="UP001652625"/>
    </source>
</evidence>
<evidence type="ECO:0000256" key="8">
    <source>
        <dbReference type="ARBA" id="ARBA00023065"/>
    </source>
</evidence>
<dbReference type="Pfam" id="PF12796">
    <property type="entry name" value="Ank_2"/>
    <property type="match status" value="5"/>
</dbReference>
<evidence type="ECO:0000256" key="9">
    <source>
        <dbReference type="ARBA" id="ARBA00023136"/>
    </source>
</evidence>
<proteinExistence type="predicted"/>
<evidence type="ECO:0000256" key="10">
    <source>
        <dbReference type="ARBA" id="ARBA00023180"/>
    </source>
</evidence>
<dbReference type="PANTHER" id="PTHR47143:SF1">
    <property type="entry name" value="ION_TRANS DOMAIN-CONTAINING PROTEIN"/>
    <property type="match status" value="1"/>
</dbReference>
<name>A0ABM4BJN9_HYDVU</name>
<feature type="repeat" description="ANK" evidence="12">
    <location>
        <begin position="362"/>
        <end position="395"/>
    </location>
</feature>
<feature type="transmembrane region" description="Helical" evidence="14">
    <location>
        <begin position="1135"/>
        <end position="1158"/>
    </location>
</feature>
<evidence type="ECO:0000313" key="19">
    <source>
        <dbReference type="RefSeq" id="XP_065649236.1"/>
    </source>
</evidence>
<evidence type="ECO:0000313" key="17">
    <source>
        <dbReference type="RefSeq" id="XP_065649234.1"/>
    </source>
</evidence>
<feature type="transmembrane region" description="Helical" evidence="14">
    <location>
        <begin position="979"/>
        <end position="1000"/>
    </location>
</feature>
<feature type="domain" description="Ion transport" evidence="15">
    <location>
        <begin position="1037"/>
        <end position="1233"/>
    </location>
</feature>
<keyword evidence="8" id="KW-0406">Ion transport</keyword>
<dbReference type="InterPro" id="IPR036770">
    <property type="entry name" value="Ankyrin_rpt-contain_sf"/>
</dbReference>
<feature type="transmembrane region" description="Helical" evidence="14">
    <location>
        <begin position="1096"/>
        <end position="1115"/>
    </location>
</feature>
<keyword evidence="7 12" id="KW-0040">ANK repeat</keyword>
<keyword evidence="2" id="KW-0813">Transport</keyword>
<evidence type="ECO:0000313" key="20">
    <source>
        <dbReference type="RefSeq" id="XP_065649237.1"/>
    </source>
</evidence>
<evidence type="ECO:0000259" key="15">
    <source>
        <dbReference type="Pfam" id="PF00520"/>
    </source>
</evidence>
<feature type="repeat" description="ANK" evidence="12">
    <location>
        <begin position="429"/>
        <end position="451"/>
    </location>
</feature>
<dbReference type="RefSeq" id="XP_065649234.1">
    <property type="nucleotide sequence ID" value="XM_065793162.1"/>
</dbReference>
<dbReference type="SMART" id="SM00248">
    <property type="entry name" value="ANK"/>
    <property type="match status" value="16"/>
</dbReference>
<dbReference type="InterPro" id="IPR052076">
    <property type="entry name" value="TRP_cation_channel"/>
</dbReference>
<dbReference type="Pfam" id="PF13637">
    <property type="entry name" value="Ank_4"/>
    <property type="match status" value="1"/>
</dbReference>
<dbReference type="SUPFAM" id="SSF48403">
    <property type="entry name" value="Ankyrin repeat"/>
    <property type="match status" value="2"/>
</dbReference>
<evidence type="ECO:0000256" key="12">
    <source>
        <dbReference type="PROSITE-ProRule" id="PRU00023"/>
    </source>
</evidence>
<feature type="repeat" description="ANK" evidence="12">
    <location>
        <begin position="706"/>
        <end position="738"/>
    </location>
</feature>
<dbReference type="Proteomes" id="UP001652625">
    <property type="component" value="Chromosome 03"/>
</dbReference>
<dbReference type="RefSeq" id="XP_065649235.1">
    <property type="nucleotide sequence ID" value="XM_065793163.1"/>
</dbReference>
<gene>
    <name evidence="17 18 19 20 21" type="primary">LOC101236772</name>
</gene>
<feature type="repeat" description="ANK" evidence="12">
    <location>
        <begin position="672"/>
        <end position="695"/>
    </location>
</feature>
<dbReference type="PROSITE" id="PS50088">
    <property type="entry name" value="ANK_REPEAT"/>
    <property type="match status" value="12"/>
</dbReference>
<keyword evidence="10" id="KW-0325">Glycoprotein</keyword>
<dbReference type="Gene3D" id="1.25.40.20">
    <property type="entry name" value="Ankyrin repeat-containing domain"/>
    <property type="match status" value="6"/>
</dbReference>
<evidence type="ECO:0000256" key="4">
    <source>
        <dbReference type="ARBA" id="ARBA00022692"/>
    </source>
</evidence>
<keyword evidence="5" id="KW-0677">Repeat</keyword>
<dbReference type="InterPro" id="IPR005821">
    <property type="entry name" value="Ion_trans_dom"/>
</dbReference>
<dbReference type="Pfam" id="PF00023">
    <property type="entry name" value="Ank"/>
    <property type="match status" value="2"/>
</dbReference>
<evidence type="ECO:0000256" key="2">
    <source>
        <dbReference type="ARBA" id="ARBA00022448"/>
    </source>
</evidence>
<feature type="repeat" description="ANK" evidence="12">
    <location>
        <begin position="538"/>
        <end position="570"/>
    </location>
</feature>
<keyword evidence="16" id="KW-1185">Reference proteome</keyword>
<evidence type="ECO:0000313" key="21">
    <source>
        <dbReference type="RefSeq" id="XP_065649238.1"/>
    </source>
</evidence>
<feature type="repeat" description="ANK" evidence="12">
    <location>
        <begin position="505"/>
        <end position="537"/>
    </location>
</feature>
<keyword evidence="13" id="KW-0175">Coiled coil</keyword>
<dbReference type="InterPro" id="IPR002110">
    <property type="entry name" value="Ankyrin_rpt"/>
</dbReference>
<feature type="repeat" description="ANK" evidence="12">
    <location>
        <begin position="772"/>
        <end position="804"/>
    </location>
</feature>
<dbReference type="PRINTS" id="PR01415">
    <property type="entry name" value="ANKYRIN"/>
</dbReference>
<dbReference type="RefSeq" id="XP_065649238.1">
    <property type="nucleotide sequence ID" value="XM_065793166.1"/>
</dbReference>
<accession>A0ABM4BJN9</accession>
<keyword evidence="11" id="KW-0407">Ion channel</keyword>
<comment type="subcellular location">
    <subcellularLocation>
        <location evidence="1">Membrane</location>
        <topology evidence="1">Multi-pass membrane protein</topology>
    </subcellularLocation>
</comment>
<feature type="transmembrane region" description="Helical" evidence="14">
    <location>
        <begin position="1200"/>
        <end position="1223"/>
    </location>
</feature>
<keyword evidence="6 14" id="KW-1133">Transmembrane helix</keyword>
<feature type="repeat" description="ANK" evidence="12">
    <location>
        <begin position="396"/>
        <end position="428"/>
    </location>
</feature>
<reference evidence="17 18" key="1">
    <citation type="submission" date="2025-05" db="UniProtKB">
        <authorList>
            <consortium name="RefSeq"/>
        </authorList>
    </citation>
    <scope>IDENTIFICATION</scope>
</reference>
<keyword evidence="17 18" id="KW-0675">Receptor</keyword>
<keyword evidence="9 14" id="KW-0472">Membrane</keyword>
<evidence type="ECO:0000256" key="5">
    <source>
        <dbReference type="ARBA" id="ARBA00022737"/>
    </source>
</evidence>
<dbReference type="Pfam" id="PF00520">
    <property type="entry name" value="Ion_trans"/>
    <property type="match status" value="1"/>
</dbReference>
<feature type="repeat" description="ANK" evidence="12">
    <location>
        <begin position="81"/>
        <end position="113"/>
    </location>
</feature>
<evidence type="ECO:0000256" key="13">
    <source>
        <dbReference type="SAM" id="Coils"/>
    </source>
</evidence>
<feature type="repeat" description="ANK" evidence="12">
    <location>
        <begin position="639"/>
        <end position="671"/>
    </location>
</feature>
<evidence type="ECO:0000256" key="11">
    <source>
        <dbReference type="ARBA" id="ARBA00023303"/>
    </source>
</evidence>
<evidence type="ECO:0000256" key="6">
    <source>
        <dbReference type="ARBA" id="ARBA00022989"/>
    </source>
</evidence>
<evidence type="ECO:0000256" key="14">
    <source>
        <dbReference type="SAM" id="Phobius"/>
    </source>
</evidence>
<evidence type="ECO:0000256" key="3">
    <source>
        <dbReference type="ARBA" id="ARBA00022606"/>
    </source>
</evidence>
<dbReference type="PANTHER" id="PTHR47143">
    <property type="entry name" value="TRANSIENT RECEPTOR POTENTIAL CATION CHANNEL PROTEIN PAINLESS"/>
    <property type="match status" value="1"/>
</dbReference>
<dbReference type="RefSeq" id="XP_065649236.1">
    <property type="nucleotide sequence ID" value="XM_065793164.1"/>
</dbReference>
<sequence length="1344" mass="152545">MIEKEKQQNANHVLSSFPQHQFLNILLPSDQTSKPKKGEVFNKTSLLTFHQAARDGKLDIVEQYLKLYGKDKKKINKKDEENTTALHYAVRYGHFPIVKVLVENGANVNIPGEYGATPLHFAARYIEKSDVKQINSVIQEHATSAQAEINDFTHSNILELKVKSHDPQKPNSFLFSKNQNHLDHHKLQLTKNERKQTDRIESNLTKKFVSSTAIMTPSMTPVLMSPSMKHLLMSSSMTPLITTSSMTPSIVTPSMTPSIMTPSLTPSLKRASTPLNINWKSLDHLDLPNAQNLNLSKVSELNQNYSGNPIRTSSDLSEYVKEKFGKIKTPFNKRKRRHDTKESSILKYLLEQQINVNAKDMNGSTPLHYAAMRGNAIAAEMLLLQKNINIEATDQSKMTPLHCSSSAGSYNVCHLLLEYGAKILCQDKENMTPLHFAAMEGHLDIAKLLFEYAEIQGGTTLRTKLILSVDREEQSALHLAVENNHIDIVKFCIEKGLNVNSAKSNMISPLHLACTSGLLNIAKLLVDNGAVIDAKNSLQETPLHRAALFNRTEIIDFLMTKGVYVDCCDKDNETPLLMAVRKNNVESVKLLLKYHADINVKDANDKTCLFIAAEENSREAFEILSKYDISNLLEEFDKHEMTPLHIAAKKGNENILQSLLSLGARIDAKSYENLTPLHLAAKYGHSRIVQILLSNVLSIVNDLDDFSNTPLHLAAIEGHVKIVEMLIEAGSAIDTRNAKLMTPLDCAAYHGWSQCTQCLLDADSSVNPSDEVKVTPLHLACKEGHVDIVNLLLLRNADVTRRDNLGKNCLDYAIENNQRDAAIAIIRCNNWKQAMRNSTIEGNKLTTPMRKLIQKLPDVAEIALNQCMLDNGLPPEHLKYKVTCSYEFLEDMFSTWCRIDSDSGEQHNHHKSLDIPHRTSLFSIISQKSMAVSNDKTRRKDFIQNHPLKFMVKYKCTKLLSHPLVTYFLRHKWSNCGRYVYYSRLFLYMIFLLFITGYGLSLKAIYNDTINNEITDFCVPLDKASSAIMFFIDPGRYVVIILSCISLGIELIKFLNHPYHYLHMHRVLELTTYVCSLVYASFSFSDKNHLWCSRVYFDLGGATLTLAWLGLVLFLRKFPKLGIYVVMFTHILKTFAQIFPVLFLFVIAFGLGMHMVMFNVSPTSFSTPGRGMAKIIIGMMGEYEFDNIFNNDYDPMLFSWFLQAIFIVVNCIILMNLLIGLAVKDIEAVQKKAELKRLTMMVNLTLDIEKALPVSIQKQLVKLEESVYPNTNKSWNFWFFWSSESSKKNLNKKNNMKTIKKEHSELKETVISLRRRMKAIEAQNTRVEDMLIDLSAHLTINERF</sequence>
<evidence type="ECO:0000256" key="1">
    <source>
        <dbReference type="ARBA" id="ARBA00004141"/>
    </source>
</evidence>
<organism evidence="16 19">
    <name type="scientific">Hydra vulgaris</name>
    <name type="common">Hydra</name>
    <name type="synonym">Hydra attenuata</name>
    <dbReference type="NCBI Taxonomy" id="6087"/>
    <lineage>
        <taxon>Eukaryota</taxon>
        <taxon>Metazoa</taxon>
        <taxon>Cnidaria</taxon>
        <taxon>Hydrozoa</taxon>
        <taxon>Hydroidolina</taxon>
        <taxon>Anthoathecata</taxon>
        <taxon>Aplanulata</taxon>
        <taxon>Hydridae</taxon>
        <taxon>Hydra</taxon>
    </lineage>
</organism>
<protein>
    <submittedName>
        <fullName evidence="17 18">Transient receptor potential cation channel subfamily A member 1 isoform X2</fullName>
    </submittedName>
</protein>
<keyword evidence="4 14" id="KW-0812">Transmembrane</keyword>
<evidence type="ECO:0000313" key="18">
    <source>
        <dbReference type="RefSeq" id="XP_065649235.1"/>
    </source>
</evidence>
<feature type="transmembrane region" description="Helical" evidence="14">
    <location>
        <begin position="1037"/>
        <end position="1055"/>
    </location>
</feature>
<feature type="coiled-coil region" evidence="13">
    <location>
        <begin position="1289"/>
        <end position="1330"/>
    </location>
</feature>
<dbReference type="PROSITE" id="PS50297">
    <property type="entry name" value="ANK_REP_REGION"/>
    <property type="match status" value="12"/>
</dbReference>